<protein>
    <submittedName>
        <fullName evidence="1">Uncharacterized protein</fullName>
    </submittedName>
</protein>
<accession>A0A8H3YKB7</accession>
<proteinExistence type="predicted"/>
<reference evidence="1 3" key="1">
    <citation type="submission" date="2019-11" db="EMBL/GenBank/DDBJ databases">
        <title>Venturia inaequalis Genome Resource.</title>
        <authorList>
            <person name="Lichtner F.J."/>
        </authorList>
    </citation>
    <scope>NUCLEOTIDE SEQUENCE [LARGE SCALE GENOMIC DNA]</scope>
    <source>
        <strain evidence="1">Bline_iso_100314</strain>
        <strain evidence="2 4">DMI_063113</strain>
    </source>
</reference>
<dbReference type="EMBL" id="WNWQ01001474">
    <property type="protein sequence ID" value="KAE9961512.1"/>
    <property type="molecule type" value="Genomic_DNA"/>
</dbReference>
<evidence type="ECO:0000313" key="3">
    <source>
        <dbReference type="Proteomes" id="UP000433883"/>
    </source>
</evidence>
<dbReference type="AlphaFoldDB" id="A0A8H3YKB7"/>
<organism evidence="1 3">
    <name type="scientific">Venturia inaequalis</name>
    <name type="common">Apple scab fungus</name>
    <dbReference type="NCBI Taxonomy" id="5025"/>
    <lineage>
        <taxon>Eukaryota</taxon>
        <taxon>Fungi</taxon>
        <taxon>Dikarya</taxon>
        <taxon>Ascomycota</taxon>
        <taxon>Pezizomycotina</taxon>
        <taxon>Dothideomycetes</taxon>
        <taxon>Pleosporomycetidae</taxon>
        <taxon>Venturiales</taxon>
        <taxon>Venturiaceae</taxon>
        <taxon>Venturia</taxon>
    </lineage>
</organism>
<dbReference type="Proteomes" id="UP000433883">
    <property type="component" value="Unassembled WGS sequence"/>
</dbReference>
<dbReference type="EMBL" id="WNWR01001093">
    <property type="protein sequence ID" value="KAE9965448.1"/>
    <property type="molecule type" value="Genomic_DNA"/>
</dbReference>
<evidence type="ECO:0000313" key="2">
    <source>
        <dbReference type="EMBL" id="KAE9965448.1"/>
    </source>
</evidence>
<gene>
    <name evidence="1" type="ORF">BLS_001889</name>
    <name evidence="2" type="ORF">EG327_000471</name>
</gene>
<evidence type="ECO:0000313" key="1">
    <source>
        <dbReference type="EMBL" id="KAE9961512.1"/>
    </source>
</evidence>
<keyword evidence="4" id="KW-1185">Reference proteome</keyword>
<name>A0A8H3YKB7_VENIN</name>
<evidence type="ECO:0000313" key="4">
    <source>
        <dbReference type="Proteomes" id="UP000490939"/>
    </source>
</evidence>
<dbReference type="Proteomes" id="UP000490939">
    <property type="component" value="Unassembled WGS sequence"/>
</dbReference>
<sequence>MAKACNHDATKNIVDTMNGQFAFSTHFWKARDKYPRFVGDNYIYATGINGDDNKIGQAEMTGLCKKKNAGRYCWTPGSDSLYNYKGEWIGPGKPPAKPPA</sequence>
<dbReference type="OrthoDB" id="4794919at2759"/>
<comment type="caution">
    <text evidence="1">The sequence shown here is derived from an EMBL/GenBank/DDBJ whole genome shotgun (WGS) entry which is preliminary data.</text>
</comment>